<feature type="domain" description="Response regulatory" evidence="9">
    <location>
        <begin position="3"/>
        <end position="119"/>
    </location>
</feature>
<feature type="compositionally biased region" description="Polar residues" evidence="8">
    <location>
        <begin position="170"/>
        <end position="182"/>
    </location>
</feature>
<keyword evidence="1 5" id="KW-0963">Cytoplasm</keyword>
<dbReference type="RefSeq" id="WP_254158582.1">
    <property type="nucleotide sequence ID" value="NZ_CP100355.1"/>
</dbReference>
<dbReference type="GO" id="GO:0032259">
    <property type="term" value="P:methylation"/>
    <property type="evidence" value="ECO:0007669"/>
    <property type="project" value="UniProtKB-KW"/>
</dbReference>
<comment type="function">
    <text evidence="5">Involved in chemotaxis. Part of a chemotaxis signal transduction system that modulates chemotaxis in response to various stimuli. Catalyzes the demethylation of specific methylglutamate residues introduced into the chemoreceptors (methyl-accepting chemotaxis proteins or MCP) by CheR. Also mediates the irreversible deamidation of specific glutamine residues to glutamic acid.</text>
</comment>
<dbReference type="InterPro" id="IPR001789">
    <property type="entry name" value="Sig_transdc_resp-reg_receiver"/>
</dbReference>
<organism evidence="11 12">
    <name type="scientific">Natronosalvus rutilus</name>
    <dbReference type="NCBI Taxonomy" id="2953753"/>
    <lineage>
        <taxon>Archaea</taxon>
        <taxon>Methanobacteriati</taxon>
        <taxon>Methanobacteriota</taxon>
        <taxon>Stenosarchaea group</taxon>
        <taxon>Halobacteria</taxon>
        <taxon>Halobacteriales</taxon>
        <taxon>Natrialbaceae</taxon>
        <taxon>Natronosalvus</taxon>
    </lineage>
</organism>
<evidence type="ECO:0000256" key="5">
    <source>
        <dbReference type="HAMAP-Rule" id="MF_00099"/>
    </source>
</evidence>
<dbReference type="KEGG" id="sawl:NGM29_01950"/>
<dbReference type="Proteomes" id="UP001056855">
    <property type="component" value="Chromosome"/>
</dbReference>
<dbReference type="GO" id="GO:0000156">
    <property type="term" value="F:phosphorelay response regulator activity"/>
    <property type="evidence" value="ECO:0007669"/>
    <property type="project" value="InterPro"/>
</dbReference>
<dbReference type="CDD" id="cd17541">
    <property type="entry name" value="REC_CheB-like"/>
    <property type="match status" value="1"/>
</dbReference>
<dbReference type="PROSITE" id="PS50110">
    <property type="entry name" value="RESPONSE_REGULATORY"/>
    <property type="match status" value="1"/>
</dbReference>
<feature type="modified residue" description="4-aspartylphosphate" evidence="5 7">
    <location>
        <position position="53"/>
    </location>
</feature>
<dbReference type="PANTHER" id="PTHR42872">
    <property type="entry name" value="PROTEIN-GLUTAMATE METHYLESTERASE/PROTEIN-GLUTAMINE GLUTAMINASE"/>
    <property type="match status" value="1"/>
</dbReference>
<evidence type="ECO:0000256" key="7">
    <source>
        <dbReference type="PROSITE-ProRule" id="PRU00169"/>
    </source>
</evidence>
<dbReference type="SUPFAM" id="SSF52738">
    <property type="entry name" value="Methylesterase CheB, C-terminal domain"/>
    <property type="match status" value="1"/>
</dbReference>
<evidence type="ECO:0000256" key="6">
    <source>
        <dbReference type="PROSITE-ProRule" id="PRU00050"/>
    </source>
</evidence>
<dbReference type="CDD" id="cd16432">
    <property type="entry name" value="CheB_Rec"/>
    <property type="match status" value="1"/>
</dbReference>
<dbReference type="PIRSF" id="PIRSF000876">
    <property type="entry name" value="RR_chemtxs_CheB"/>
    <property type="match status" value="1"/>
</dbReference>
<keyword evidence="3 5" id="KW-0378">Hydrolase</keyword>
<keyword evidence="2 5" id="KW-0145">Chemotaxis</keyword>
<dbReference type="NCBIfam" id="NF001965">
    <property type="entry name" value="PRK00742.1"/>
    <property type="match status" value="1"/>
</dbReference>
<dbReference type="InterPro" id="IPR011006">
    <property type="entry name" value="CheY-like_superfamily"/>
</dbReference>
<dbReference type="Gene3D" id="3.40.50.180">
    <property type="entry name" value="Methylesterase CheB, C-terminal domain"/>
    <property type="match status" value="1"/>
</dbReference>
<dbReference type="PROSITE" id="PS50122">
    <property type="entry name" value="CHEB"/>
    <property type="match status" value="1"/>
</dbReference>
<dbReference type="EC" id="3.1.1.61" evidence="5"/>
<dbReference type="GO" id="GO:0005737">
    <property type="term" value="C:cytoplasm"/>
    <property type="evidence" value="ECO:0007669"/>
    <property type="project" value="UniProtKB-SubCell"/>
</dbReference>
<dbReference type="EMBL" id="CP100355">
    <property type="protein sequence ID" value="UTF54074.1"/>
    <property type="molecule type" value="Genomic_DNA"/>
</dbReference>
<evidence type="ECO:0000256" key="1">
    <source>
        <dbReference type="ARBA" id="ARBA00022490"/>
    </source>
</evidence>
<evidence type="ECO:0000313" key="12">
    <source>
        <dbReference type="Proteomes" id="UP001056855"/>
    </source>
</evidence>
<dbReference type="GeneID" id="73288770"/>
<sequence length="402" mass="41165">MTGVLVVDDSQFMRTVVGNALDNAGYDVRTADTGEAAIEAVASDDAIDVITMDVEMPGMGGIEAVERIMTHDPTPILVLSAHTEAGADATLEALDCGALDVLQKPDGTGTQNLGHLTDAVVAKVDELSAAPVSALALARATAAVTATERRQVNATQSASGVRASAGTGTGTTEVLESGNAGTLTARGPSTPPTMDAPAPVDGTSLDHPTVVIGASTGGPKIIEQLLAHLPADLEAKVLIVQHMPADFTRRLATRLDAICAYDVFEASDGDRIDAGDVAIARGGQHLRVVNNVNGSLRVRLDDGERVHGVRPAIDVTMETAAQRVVDPLCGVVLTGMGRDGAAGIEAIADAGGHTIAQDEATSPVFGIPQQAIRTGRVDEVVPASALVDRIVGAFVTDGETDE</sequence>
<keyword evidence="11" id="KW-0489">Methyltransferase</keyword>
<dbReference type="InterPro" id="IPR035909">
    <property type="entry name" value="CheB_C"/>
</dbReference>
<comment type="catalytic activity">
    <reaction evidence="5">
        <text>L-glutaminyl-[protein] + H2O = L-glutamyl-[protein] + NH4(+)</text>
        <dbReference type="Rhea" id="RHEA:16441"/>
        <dbReference type="Rhea" id="RHEA-COMP:10207"/>
        <dbReference type="Rhea" id="RHEA-COMP:10208"/>
        <dbReference type="ChEBI" id="CHEBI:15377"/>
        <dbReference type="ChEBI" id="CHEBI:28938"/>
        <dbReference type="ChEBI" id="CHEBI:29973"/>
        <dbReference type="ChEBI" id="CHEBI:30011"/>
        <dbReference type="EC" id="3.5.1.44"/>
    </reaction>
</comment>
<feature type="active site" evidence="5 6">
    <location>
        <position position="242"/>
    </location>
</feature>
<feature type="domain" description="CheB-type methylesterase" evidence="10">
    <location>
        <begin position="199"/>
        <end position="397"/>
    </location>
</feature>
<dbReference type="SUPFAM" id="SSF52172">
    <property type="entry name" value="CheY-like"/>
    <property type="match status" value="1"/>
</dbReference>
<evidence type="ECO:0000256" key="2">
    <source>
        <dbReference type="ARBA" id="ARBA00022500"/>
    </source>
</evidence>
<dbReference type="EC" id="3.5.1.44" evidence="5"/>
<evidence type="ECO:0000313" key="11">
    <source>
        <dbReference type="EMBL" id="UTF54074.1"/>
    </source>
</evidence>
<dbReference type="GO" id="GO:0050568">
    <property type="term" value="F:protein-glutamine glutaminase activity"/>
    <property type="evidence" value="ECO:0007669"/>
    <property type="project" value="UniProtKB-UniRule"/>
</dbReference>
<feature type="active site" evidence="5 6">
    <location>
        <position position="215"/>
    </location>
</feature>
<evidence type="ECO:0000259" key="10">
    <source>
        <dbReference type="PROSITE" id="PS50122"/>
    </source>
</evidence>
<dbReference type="PANTHER" id="PTHR42872:SF6">
    <property type="entry name" value="PROTEIN-GLUTAMATE METHYLESTERASE_PROTEIN-GLUTAMINE GLUTAMINASE"/>
    <property type="match status" value="1"/>
</dbReference>
<dbReference type="GO" id="GO:0006935">
    <property type="term" value="P:chemotaxis"/>
    <property type="evidence" value="ECO:0007669"/>
    <property type="project" value="UniProtKB-UniRule"/>
</dbReference>
<comment type="domain">
    <text evidence="5">Contains a C-terminal catalytic domain, and an N-terminal region which modulates catalytic activity.</text>
</comment>
<dbReference type="InterPro" id="IPR000673">
    <property type="entry name" value="Sig_transdc_resp-reg_Me-estase"/>
</dbReference>
<evidence type="ECO:0000259" key="9">
    <source>
        <dbReference type="PROSITE" id="PS50110"/>
    </source>
</evidence>
<dbReference type="AlphaFoldDB" id="A0A9E7N941"/>
<keyword evidence="5 7" id="KW-0597">Phosphoprotein</keyword>
<protein>
    <recommendedName>
        <fullName evidence="5">Protein-glutamate methylesterase/protein-glutamine glutaminase</fullName>
        <ecNumber evidence="5">3.1.1.61</ecNumber>
        <ecNumber evidence="5">3.5.1.44</ecNumber>
    </recommendedName>
</protein>
<comment type="similarity">
    <text evidence="5">Belongs to the CheB family.</text>
</comment>
<feature type="active site" evidence="5 6">
    <location>
        <position position="339"/>
    </location>
</feature>
<accession>A0A9E7N941</accession>
<dbReference type="GO" id="GO:0008984">
    <property type="term" value="F:protein-glutamate methylesterase activity"/>
    <property type="evidence" value="ECO:0007669"/>
    <property type="project" value="UniProtKB-UniRule"/>
</dbReference>
<gene>
    <name evidence="5 11" type="primary">cheB</name>
    <name evidence="11" type="ORF">NGM29_01950</name>
</gene>
<keyword evidence="11" id="KW-0808">Transferase</keyword>
<dbReference type="HAMAP" id="MF_00099">
    <property type="entry name" value="CheB_chemtxs"/>
    <property type="match status" value="1"/>
</dbReference>
<dbReference type="GO" id="GO:0008168">
    <property type="term" value="F:methyltransferase activity"/>
    <property type="evidence" value="ECO:0007669"/>
    <property type="project" value="UniProtKB-KW"/>
</dbReference>
<dbReference type="Pfam" id="PF01339">
    <property type="entry name" value="CheB_methylest"/>
    <property type="match status" value="1"/>
</dbReference>
<name>A0A9E7N941_9EURY</name>
<evidence type="ECO:0000256" key="3">
    <source>
        <dbReference type="ARBA" id="ARBA00022801"/>
    </source>
</evidence>
<reference evidence="11" key="1">
    <citation type="submission" date="2022-06" db="EMBL/GenBank/DDBJ databases">
        <title>Diverse halophilic archaea isolated from saline environments.</title>
        <authorList>
            <person name="Cui H.-L."/>
        </authorList>
    </citation>
    <scope>NUCLEOTIDE SEQUENCE</scope>
    <source>
        <strain evidence="11">WLHS1</strain>
    </source>
</reference>
<evidence type="ECO:0000256" key="4">
    <source>
        <dbReference type="ARBA" id="ARBA00048267"/>
    </source>
</evidence>
<dbReference type="InterPro" id="IPR008248">
    <property type="entry name" value="CheB-like"/>
</dbReference>
<comment type="subcellular location">
    <subcellularLocation>
        <location evidence="5">Cytoplasm</location>
    </subcellularLocation>
</comment>
<comment type="catalytic activity">
    <reaction evidence="4 5">
        <text>[protein]-L-glutamate 5-O-methyl ester + H2O = L-glutamyl-[protein] + methanol + H(+)</text>
        <dbReference type="Rhea" id="RHEA:23236"/>
        <dbReference type="Rhea" id="RHEA-COMP:10208"/>
        <dbReference type="Rhea" id="RHEA-COMP:10311"/>
        <dbReference type="ChEBI" id="CHEBI:15377"/>
        <dbReference type="ChEBI" id="CHEBI:15378"/>
        <dbReference type="ChEBI" id="CHEBI:17790"/>
        <dbReference type="ChEBI" id="CHEBI:29973"/>
        <dbReference type="ChEBI" id="CHEBI:82795"/>
        <dbReference type="EC" id="3.1.1.61"/>
    </reaction>
</comment>
<keyword evidence="12" id="KW-1185">Reference proteome</keyword>
<proteinExistence type="inferred from homology"/>
<comment type="PTM">
    <text evidence="5">Phosphorylated by CheA. Phosphorylation of the N-terminal regulatory domain activates the methylesterase activity.</text>
</comment>
<dbReference type="Gene3D" id="3.40.50.2300">
    <property type="match status" value="1"/>
</dbReference>
<feature type="region of interest" description="Disordered" evidence="8">
    <location>
        <begin position="155"/>
        <end position="193"/>
    </location>
</feature>
<dbReference type="Pfam" id="PF00072">
    <property type="entry name" value="Response_reg"/>
    <property type="match status" value="1"/>
</dbReference>
<evidence type="ECO:0000256" key="8">
    <source>
        <dbReference type="SAM" id="MobiDB-lite"/>
    </source>
</evidence>
<dbReference type="SMART" id="SM00448">
    <property type="entry name" value="REC"/>
    <property type="match status" value="1"/>
</dbReference>